<gene>
    <name evidence="1" type="ORF">HLB23_24335</name>
</gene>
<dbReference type="AlphaFoldDB" id="A0A849CCZ2"/>
<proteinExistence type="predicted"/>
<evidence type="ECO:0000313" key="2">
    <source>
        <dbReference type="Proteomes" id="UP000586827"/>
    </source>
</evidence>
<reference evidence="1 2" key="1">
    <citation type="submission" date="2020-05" db="EMBL/GenBank/DDBJ databases">
        <title>MicrobeNet Type strains.</title>
        <authorList>
            <person name="Nicholson A.C."/>
        </authorList>
    </citation>
    <scope>NUCLEOTIDE SEQUENCE [LARGE SCALE GENOMIC DNA]</scope>
    <source>
        <strain evidence="1 2">JCM 3224</strain>
    </source>
</reference>
<comment type="caution">
    <text evidence="1">The sequence shown here is derived from an EMBL/GenBank/DDBJ whole genome shotgun (WGS) entry which is preliminary data.</text>
</comment>
<dbReference type="Proteomes" id="UP000586827">
    <property type="component" value="Unassembled WGS sequence"/>
</dbReference>
<name>A0A849CCZ2_9NOCA</name>
<evidence type="ECO:0000313" key="1">
    <source>
        <dbReference type="EMBL" id="NNH72949.1"/>
    </source>
</evidence>
<accession>A0A849CCZ2</accession>
<organism evidence="1 2">
    <name type="scientific">Nocardia uniformis</name>
    <dbReference type="NCBI Taxonomy" id="53432"/>
    <lineage>
        <taxon>Bacteria</taxon>
        <taxon>Bacillati</taxon>
        <taxon>Actinomycetota</taxon>
        <taxon>Actinomycetes</taxon>
        <taxon>Mycobacteriales</taxon>
        <taxon>Nocardiaceae</taxon>
        <taxon>Nocardia</taxon>
    </lineage>
</organism>
<protein>
    <submittedName>
        <fullName evidence="1">Uncharacterized protein</fullName>
    </submittedName>
</protein>
<dbReference type="RefSeq" id="WP_067523531.1">
    <property type="nucleotide sequence ID" value="NZ_JABELX010000009.1"/>
</dbReference>
<dbReference type="EMBL" id="JABELX010000009">
    <property type="protein sequence ID" value="NNH72949.1"/>
    <property type="molecule type" value="Genomic_DNA"/>
</dbReference>
<sequence length="177" mass="19673">MLVVASEVLREGPVSQSIHRLPVLIVDDHVWGGGIDKSSDIVICNRLRRWAFKIGDGLSRDTPDAVVDWESMSSRVRQRYQQRAISWMLPRQPVNGEFEYPLVISREQVRPHVGLAPSGIGENFVDGKLGGQEVRTSLSRCESESLDIQIRPVLQSMGNEPLNCVRIAFDSHGTGVG</sequence>
<keyword evidence="2" id="KW-1185">Reference proteome</keyword>